<dbReference type="InterPro" id="IPR005467">
    <property type="entry name" value="His_kinase_dom"/>
</dbReference>
<keyword evidence="12" id="KW-0902">Two-component regulatory system</keyword>
<evidence type="ECO:0000256" key="12">
    <source>
        <dbReference type="ARBA" id="ARBA00023012"/>
    </source>
</evidence>
<dbReference type="SMART" id="SM00387">
    <property type="entry name" value="HATPase_c"/>
    <property type="match status" value="1"/>
</dbReference>
<gene>
    <name evidence="17" type="ORF">FCN74_11440</name>
</gene>
<reference evidence="17 18" key="1">
    <citation type="submission" date="2019-04" db="EMBL/GenBank/DDBJ databases">
        <title>Psychroflexus halotolerans sp. nov., isolated from a marine solar saltern.</title>
        <authorList>
            <person name="Feng X."/>
        </authorList>
    </citation>
    <scope>NUCLEOTIDE SEQUENCE [LARGE SCALE GENOMIC DNA]</scope>
    <source>
        <strain evidence="17 18">WDS2C27</strain>
    </source>
</reference>
<keyword evidence="5" id="KW-0597">Phosphoprotein</keyword>
<dbReference type="GO" id="GO:0005886">
    <property type="term" value="C:plasma membrane"/>
    <property type="evidence" value="ECO:0007669"/>
    <property type="project" value="UniProtKB-SubCell"/>
</dbReference>
<feature type="domain" description="HAMP" evidence="16">
    <location>
        <begin position="184"/>
        <end position="237"/>
    </location>
</feature>
<protein>
    <recommendedName>
        <fullName evidence="3">histidine kinase</fullName>
        <ecNumber evidence="3">2.7.13.3</ecNumber>
    </recommendedName>
</protein>
<dbReference type="InterPro" id="IPR003594">
    <property type="entry name" value="HATPase_dom"/>
</dbReference>
<keyword evidence="18" id="KW-1185">Reference proteome</keyword>
<evidence type="ECO:0000256" key="8">
    <source>
        <dbReference type="ARBA" id="ARBA00022741"/>
    </source>
</evidence>
<evidence type="ECO:0000259" key="15">
    <source>
        <dbReference type="PROSITE" id="PS50109"/>
    </source>
</evidence>
<dbReference type="Pfam" id="PF02518">
    <property type="entry name" value="HATPase_c"/>
    <property type="match status" value="1"/>
</dbReference>
<dbReference type="InterPro" id="IPR003661">
    <property type="entry name" value="HisK_dim/P_dom"/>
</dbReference>
<sequence>MKISIKNRIALYSVLGIATLSLGVFIAIYFSVKNHSYSQIDKKLEFEAEKHIHEVITEPDTVYFVYKDEWLEREHIEIEVYPLFVELVDKKGQSLDKSPNLLNRHLDFDLSRKDTFIQNDKLNNNSIRQIQIPLQHSGQIAGYIGIAASFGDTELVLDALLDMLLIIYPILLFVTFFTSKLISNITIKPISKIANRVSEIHTGNLDKRIKVVENGDELQTLSVAINDFLDRIDEGLKREKQFTADASHQLRTPLSVIKGNLEILLRKPRNEQEYKREAKKAISKIDEMTNAVEKLLILARLNKSNIHLNFENINMYLLLEQIFIDYKRHILSKELVINIDKKLKNKTVYLKKSFLSLIFDNLISNAVKYADNKSKISVFSKDTENGFYLIIQNSGPEISREDLEEIFIPFYRNKNHEISEKGYGLGLAIVKKAAEALDISIRVTSEKGITSFSLFFET</sequence>
<evidence type="ECO:0000313" key="17">
    <source>
        <dbReference type="EMBL" id="TKS55557.1"/>
    </source>
</evidence>
<keyword evidence="10" id="KW-0067">ATP-binding</keyword>
<dbReference type="InterPro" id="IPR036890">
    <property type="entry name" value="HATPase_C_sf"/>
</dbReference>
<organism evidence="17 18">
    <name type="scientific">Mesohalobacter halotolerans</name>
    <dbReference type="NCBI Taxonomy" id="1883405"/>
    <lineage>
        <taxon>Bacteria</taxon>
        <taxon>Pseudomonadati</taxon>
        <taxon>Bacteroidota</taxon>
        <taxon>Flavobacteriia</taxon>
        <taxon>Flavobacteriales</taxon>
        <taxon>Flavobacteriaceae</taxon>
        <taxon>Mesohalobacter</taxon>
    </lineage>
</organism>
<evidence type="ECO:0000256" key="11">
    <source>
        <dbReference type="ARBA" id="ARBA00022989"/>
    </source>
</evidence>
<proteinExistence type="predicted"/>
<feature type="domain" description="Histidine kinase" evidence="15">
    <location>
        <begin position="245"/>
        <end position="458"/>
    </location>
</feature>
<evidence type="ECO:0000256" key="3">
    <source>
        <dbReference type="ARBA" id="ARBA00012438"/>
    </source>
</evidence>
<dbReference type="Pfam" id="PF00512">
    <property type="entry name" value="HisKA"/>
    <property type="match status" value="1"/>
</dbReference>
<evidence type="ECO:0000256" key="7">
    <source>
        <dbReference type="ARBA" id="ARBA00022692"/>
    </source>
</evidence>
<dbReference type="Gene3D" id="1.10.287.130">
    <property type="match status" value="1"/>
</dbReference>
<evidence type="ECO:0000256" key="6">
    <source>
        <dbReference type="ARBA" id="ARBA00022679"/>
    </source>
</evidence>
<evidence type="ECO:0000256" key="2">
    <source>
        <dbReference type="ARBA" id="ARBA00004651"/>
    </source>
</evidence>
<name>A0A4U5TNJ2_9FLAO</name>
<evidence type="ECO:0000256" key="4">
    <source>
        <dbReference type="ARBA" id="ARBA00022475"/>
    </source>
</evidence>
<dbReference type="SUPFAM" id="SSF47384">
    <property type="entry name" value="Homodimeric domain of signal transducing histidine kinase"/>
    <property type="match status" value="1"/>
</dbReference>
<dbReference type="Gene3D" id="3.30.565.10">
    <property type="entry name" value="Histidine kinase-like ATPase, C-terminal domain"/>
    <property type="match status" value="1"/>
</dbReference>
<comment type="caution">
    <text evidence="17">The sequence shown here is derived from an EMBL/GenBank/DDBJ whole genome shotgun (WGS) entry which is preliminary data.</text>
</comment>
<dbReference type="EC" id="2.7.13.3" evidence="3"/>
<dbReference type="Proteomes" id="UP000306552">
    <property type="component" value="Unassembled WGS sequence"/>
</dbReference>
<dbReference type="InterPro" id="IPR050398">
    <property type="entry name" value="HssS/ArlS-like"/>
</dbReference>
<comment type="subcellular location">
    <subcellularLocation>
        <location evidence="2">Cell membrane</location>
        <topology evidence="2">Multi-pass membrane protein</topology>
    </subcellularLocation>
</comment>
<dbReference type="PANTHER" id="PTHR45528">
    <property type="entry name" value="SENSOR HISTIDINE KINASE CPXA"/>
    <property type="match status" value="1"/>
</dbReference>
<dbReference type="PROSITE" id="PS50109">
    <property type="entry name" value="HIS_KIN"/>
    <property type="match status" value="1"/>
</dbReference>
<dbReference type="CDD" id="cd06225">
    <property type="entry name" value="HAMP"/>
    <property type="match status" value="1"/>
</dbReference>
<evidence type="ECO:0000256" key="13">
    <source>
        <dbReference type="ARBA" id="ARBA00023136"/>
    </source>
</evidence>
<dbReference type="SMART" id="SM00304">
    <property type="entry name" value="HAMP"/>
    <property type="match status" value="1"/>
</dbReference>
<evidence type="ECO:0000313" key="18">
    <source>
        <dbReference type="Proteomes" id="UP000306552"/>
    </source>
</evidence>
<keyword evidence="13 14" id="KW-0472">Membrane</keyword>
<dbReference type="SMART" id="SM00388">
    <property type="entry name" value="HisKA"/>
    <property type="match status" value="1"/>
</dbReference>
<dbReference type="Pfam" id="PF00672">
    <property type="entry name" value="HAMP"/>
    <property type="match status" value="1"/>
</dbReference>
<keyword evidence="4" id="KW-1003">Cell membrane</keyword>
<dbReference type="PROSITE" id="PS50885">
    <property type="entry name" value="HAMP"/>
    <property type="match status" value="1"/>
</dbReference>
<dbReference type="RefSeq" id="WP_138932742.1">
    <property type="nucleotide sequence ID" value="NZ_SWMU01000005.1"/>
</dbReference>
<keyword evidence="9 17" id="KW-0418">Kinase</keyword>
<keyword evidence="11 14" id="KW-1133">Transmembrane helix</keyword>
<dbReference type="GO" id="GO:0005524">
    <property type="term" value="F:ATP binding"/>
    <property type="evidence" value="ECO:0007669"/>
    <property type="project" value="UniProtKB-KW"/>
</dbReference>
<dbReference type="Gene3D" id="6.10.340.10">
    <property type="match status" value="1"/>
</dbReference>
<dbReference type="SUPFAM" id="SSF55874">
    <property type="entry name" value="ATPase domain of HSP90 chaperone/DNA topoisomerase II/histidine kinase"/>
    <property type="match status" value="1"/>
</dbReference>
<dbReference type="InterPro" id="IPR003660">
    <property type="entry name" value="HAMP_dom"/>
</dbReference>
<evidence type="ECO:0000256" key="14">
    <source>
        <dbReference type="SAM" id="Phobius"/>
    </source>
</evidence>
<comment type="catalytic activity">
    <reaction evidence="1">
        <text>ATP + protein L-histidine = ADP + protein N-phospho-L-histidine.</text>
        <dbReference type="EC" id="2.7.13.3"/>
    </reaction>
</comment>
<evidence type="ECO:0000256" key="9">
    <source>
        <dbReference type="ARBA" id="ARBA00022777"/>
    </source>
</evidence>
<dbReference type="OrthoDB" id="594725at2"/>
<evidence type="ECO:0000256" key="1">
    <source>
        <dbReference type="ARBA" id="ARBA00000085"/>
    </source>
</evidence>
<keyword evidence="6" id="KW-0808">Transferase</keyword>
<feature type="transmembrane region" description="Helical" evidence="14">
    <location>
        <begin position="9"/>
        <end position="32"/>
    </location>
</feature>
<keyword evidence="8" id="KW-0547">Nucleotide-binding</keyword>
<dbReference type="EMBL" id="SWMU01000005">
    <property type="protein sequence ID" value="TKS55557.1"/>
    <property type="molecule type" value="Genomic_DNA"/>
</dbReference>
<dbReference type="InterPro" id="IPR036097">
    <property type="entry name" value="HisK_dim/P_sf"/>
</dbReference>
<accession>A0A4U5TNJ2</accession>
<evidence type="ECO:0000256" key="10">
    <source>
        <dbReference type="ARBA" id="ARBA00022840"/>
    </source>
</evidence>
<dbReference type="PANTHER" id="PTHR45528:SF1">
    <property type="entry name" value="SENSOR HISTIDINE KINASE CPXA"/>
    <property type="match status" value="1"/>
</dbReference>
<evidence type="ECO:0000256" key="5">
    <source>
        <dbReference type="ARBA" id="ARBA00022553"/>
    </source>
</evidence>
<feature type="transmembrane region" description="Helical" evidence="14">
    <location>
        <begin position="163"/>
        <end position="182"/>
    </location>
</feature>
<dbReference type="AlphaFoldDB" id="A0A4U5TNJ2"/>
<evidence type="ECO:0000259" key="16">
    <source>
        <dbReference type="PROSITE" id="PS50885"/>
    </source>
</evidence>
<dbReference type="GO" id="GO:0000155">
    <property type="term" value="F:phosphorelay sensor kinase activity"/>
    <property type="evidence" value="ECO:0007669"/>
    <property type="project" value="InterPro"/>
</dbReference>
<dbReference type="SUPFAM" id="SSF158472">
    <property type="entry name" value="HAMP domain-like"/>
    <property type="match status" value="1"/>
</dbReference>
<dbReference type="CDD" id="cd00082">
    <property type="entry name" value="HisKA"/>
    <property type="match status" value="1"/>
</dbReference>
<keyword evidence="7 14" id="KW-0812">Transmembrane</keyword>